<dbReference type="InterPro" id="IPR007159">
    <property type="entry name" value="SpoVT-AbrB_dom"/>
</dbReference>
<protein>
    <recommendedName>
        <fullName evidence="2">SpoVT-AbrB domain-containing protein</fullName>
    </recommendedName>
</protein>
<dbReference type="InterPro" id="IPR003444">
    <property type="entry name" value="MraZ"/>
</dbReference>
<keyword evidence="4" id="KW-1185">Reference proteome</keyword>
<evidence type="ECO:0000313" key="3">
    <source>
        <dbReference type="EMBL" id="MBK1883465.1"/>
    </source>
</evidence>
<dbReference type="PROSITE" id="PS51740">
    <property type="entry name" value="SPOVT_ABRB"/>
    <property type="match status" value="1"/>
</dbReference>
<reference evidence="3" key="1">
    <citation type="submission" date="2021-01" db="EMBL/GenBank/DDBJ databases">
        <title>Modified the classification status of verrucomicrobia.</title>
        <authorList>
            <person name="Feng X."/>
        </authorList>
    </citation>
    <scope>NUCLEOTIDE SEQUENCE</scope>
    <source>
        <strain evidence="3">KCTC 22041</strain>
    </source>
</reference>
<dbReference type="PANTHER" id="PTHR34701:SF1">
    <property type="entry name" value="TRANSCRIPTIONAL REGULATOR MRAZ"/>
    <property type="match status" value="1"/>
</dbReference>
<evidence type="ECO:0000313" key="4">
    <source>
        <dbReference type="Proteomes" id="UP000603141"/>
    </source>
</evidence>
<dbReference type="GO" id="GO:0000976">
    <property type="term" value="F:transcription cis-regulatory region binding"/>
    <property type="evidence" value="ECO:0007669"/>
    <property type="project" value="TreeGrafter"/>
</dbReference>
<comment type="caution">
    <text evidence="3">The sequence shown here is derived from an EMBL/GenBank/DDBJ whole genome shotgun (WGS) entry which is preliminary data.</text>
</comment>
<name>A0A934S5H2_9BACT</name>
<dbReference type="AlphaFoldDB" id="A0A934S5H2"/>
<dbReference type="RefSeq" id="WP_200271645.1">
    <property type="nucleotide sequence ID" value="NZ_JAENIJ010000022.1"/>
</dbReference>
<organism evidence="3 4">
    <name type="scientific">Luteolibacter pohnpeiensis</name>
    <dbReference type="NCBI Taxonomy" id="454153"/>
    <lineage>
        <taxon>Bacteria</taxon>
        <taxon>Pseudomonadati</taxon>
        <taxon>Verrucomicrobiota</taxon>
        <taxon>Verrucomicrobiia</taxon>
        <taxon>Verrucomicrobiales</taxon>
        <taxon>Verrucomicrobiaceae</taxon>
        <taxon>Luteolibacter</taxon>
    </lineage>
</organism>
<gene>
    <name evidence="3" type="ORF">JIN85_13645</name>
</gene>
<evidence type="ECO:0000256" key="1">
    <source>
        <dbReference type="PROSITE-ProRule" id="PRU01076"/>
    </source>
</evidence>
<feature type="domain" description="SpoVT-AbrB" evidence="2">
    <location>
        <begin position="70"/>
        <end position="115"/>
    </location>
</feature>
<dbReference type="GO" id="GO:0003700">
    <property type="term" value="F:DNA-binding transcription factor activity"/>
    <property type="evidence" value="ECO:0007669"/>
    <property type="project" value="InterPro"/>
</dbReference>
<proteinExistence type="predicted"/>
<dbReference type="Gene3D" id="3.40.1550.20">
    <property type="entry name" value="Transcriptional regulator MraZ domain"/>
    <property type="match status" value="1"/>
</dbReference>
<dbReference type="PANTHER" id="PTHR34701">
    <property type="entry name" value="TRANSCRIPTIONAL REGULATOR MRAZ"/>
    <property type="match status" value="1"/>
</dbReference>
<dbReference type="SUPFAM" id="SSF89447">
    <property type="entry name" value="AbrB/MazE/MraZ-like"/>
    <property type="match status" value="1"/>
</dbReference>
<dbReference type="InterPro" id="IPR037914">
    <property type="entry name" value="SpoVT-AbrB_sf"/>
</dbReference>
<dbReference type="EMBL" id="JAENIJ010000022">
    <property type="protein sequence ID" value="MBK1883465.1"/>
    <property type="molecule type" value="Genomic_DNA"/>
</dbReference>
<dbReference type="GO" id="GO:2000143">
    <property type="term" value="P:negative regulation of DNA-templated transcription initiation"/>
    <property type="evidence" value="ECO:0007669"/>
    <property type="project" value="TreeGrafter"/>
</dbReference>
<dbReference type="InterPro" id="IPR038619">
    <property type="entry name" value="MraZ_sf"/>
</dbReference>
<sequence>MDPKYRTSIPSGYRPPVGESLILMLAKSHDMPVVKVLPRADYERRVRDIQEAELTTADKTRRLGRLAGRCREVIVNEQGKLLVPKDLSESAHLKPEGSVVLLGRNSYFELWNEAYYQKAMEIEFGEAEEDDLGTYD</sequence>
<keyword evidence="1" id="KW-0238">DNA-binding</keyword>
<evidence type="ECO:0000259" key="2">
    <source>
        <dbReference type="PROSITE" id="PS51740"/>
    </source>
</evidence>
<accession>A0A934S5H2</accession>
<dbReference type="CDD" id="cd16321">
    <property type="entry name" value="MraZ_C"/>
    <property type="match status" value="1"/>
</dbReference>
<dbReference type="InterPro" id="IPR035644">
    <property type="entry name" value="MraZ_C"/>
</dbReference>
<dbReference type="Proteomes" id="UP000603141">
    <property type="component" value="Unassembled WGS sequence"/>
</dbReference>